<evidence type="ECO:0000313" key="2">
    <source>
        <dbReference type="EMBL" id="KAG1779855.1"/>
    </source>
</evidence>
<dbReference type="EMBL" id="JABBWD010000010">
    <property type="protein sequence ID" value="KAG1779855.1"/>
    <property type="molecule type" value="Genomic_DNA"/>
</dbReference>
<gene>
    <name evidence="2" type="ORF">EV702DRAFT_1194602</name>
</gene>
<name>A0A9P7A155_9AGAM</name>
<feature type="region of interest" description="Disordered" evidence="1">
    <location>
        <begin position="1"/>
        <end position="148"/>
    </location>
</feature>
<dbReference type="AlphaFoldDB" id="A0A9P7A155"/>
<feature type="compositionally biased region" description="Polar residues" evidence="1">
    <location>
        <begin position="1"/>
        <end position="10"/>
    </location>
</feature>
<sequence>MQLDTCSQPKEASRFSHTETTTSQPYTGTPNEHVRVDVSVHVFESQNQRHHSQHHISNAPTAPPAPPFQHPLALSQPTLPSHPQPEQNKVRAAPPPAPPFRNPPALSQPVLPNHPQLEQNQVRAAPPAPPLQQPPALSQPRTINDHCNSNSNTLTMIFLNQESYLWPAWTT</sequence>
<feature type="compositionally biased region" description="Polar residues" evidence="1">
    <location>
        <begin position="75"/>
        <end position="87"/>
    </location>
</feature>
<reference evidence="2" key="1">
    <citation type="journal article" date="2020" name="New Phytol.">
        <title>Comparative genomics reveals dynamic genome evolution in host specialist ectomycorrhizal fungi.</title>
        <authorList>
            <person name="Lofgren L.A."/>
            <person name="Nguyen N.H."/>
            <person name="Vilgalys R."/>
            <person name="Ruytinx J."/>
            <person name="Liao H.L."/>
            <person name="Branco S."/>
            <person name="Kuo A."/>
            <person name="LaButti K."/>
            <person name="Lipzen A."/>
            <person name="Andreopoulos W."/>
            <person name="Pangilinan J."/>
            <person name="Riley R."/>
            <person name="Hundley H."/>
            <person name="Na H."/>
            <person name="Barry K."/>
            <person name="Grigoriev I.V."/>
            <person name="Stajich J.E."/>
            <person name="Kennedy P.G."/>
        </authorList>
    </citation>
    <scope>NUCLEOTIDE SEQUENCE</scope>
    <source>
        <strain evidence="2">DOB743</strain>
    </source>
</reference>
<evidence type="ECO:0000256" key="1">
    <source>
        <dbReference type="SAM" id="MobiDB-lite"/>
    </source>
</evidence>
<feature type="compositionally biased region" description="Polar residues" evidence="1">
    <location>
        <begin position="18"/>
        <end position="30"/>
    </location>
</feature>
<keyword evidence="3" id="KW-1185">Reference proteome</keyword>
<feature type="compositionally biased region" description="Pro residues" evidence="1">
    <location>
        <begin position="93"/>
        <end position="102"/>
    </location>
</feature>
<dbReference type="Proteomes" id="UP000714275">
    <property type="component" value="Unassembled WGS sequence"/>
</dbReference>
<dbReference type="OrthoDB" id="10660083at2759"/>
<organism evidence="2 3">
    <name type="scientific">Suillus placidus</name>
    <dbReference type="NCBI Taxonomy" id="48579"/>
    <lineage>
        <taxon>Eukaryota</taxon>
        <taxon>Fungi</taxon>
        <taxon>Dikarya</taxon>
        <taxon>Basidiomycota</taxon>
        <taxon>Agaricomycotina</taxon>
        <taxon>Agaricomycetes</taxon>
        <taxon>Agaricomycetidae</taxon>
        <taxon>Boletales</taxon>
        <taxon>Suillineae</taxon>
        <taxon>Suillaceae</taxon>
        <taxon>Suillus</taxon>
    </lineage>
</organism>
<evidence type="ECO:0000313" key="3">
    <source>
        <dbReference type="Proteomes" id="UP000714275"/>
    </source>
</evidence>
<accession>A0A9P7A155</accession>
<comment type="caution">
    <text evidence="2">The sequence shown here is derived from an EMBL/GenBank/DDBJ whole genome shotgun (WGS) entry which is preliminary data.</text>
</comment>
<protein>
    <submittedName>
        <fullName evidence="2">Uncharacterized protein</fullName>
    </submittedName>
</protein>
<proteinExistence type="predicted"/>